<protein>
    <submittedName>
        <fullName evidence="4">Penicillin-binding protein</fullName>
    </submittedName>
</protein>
<dbReference type="GO" id="GO:0046677">
    <property type="term" value="P:response to antibiotic"/>
    <property type="evidence" value="ECO:0007669"/>
    <property type="project" value="InterPro"/>
</dbReference>
<reference evidence="4 5" key="1">
    <citation type="journal article" date="2016" name="Front. Microbiol.">
        <title>Comparative Genomics Analysis of Streptomyces Species Reveals Their Adaptation to the Marine Environment and Their Diversity at the Genomic Level.</title>
        <authorList>
            <person name="Tian X."/>
            <person name="Zhang Z."/>
            <person name="Yang T."/>
            <person name="Chen M."/>
            <person name="Li J."/>
            <person name="Chen F."/>
            <person name="Yang J."/>
            <person name="Li W."/>
            <person name="Zhang B."/>
            <person name="Zhang Z."/>
            <person name="Wu J."/>
            <person name="Zhang C."/>
            <person name="Long L."/>
            <person name="Xiao J."/>
        </authorList>
    </citation>
    <scope>NUCLEOTIDE SEQUENCE [LARGE SCALE GENOMIC DNA]</scope>
    <source>
        <strain evidence="4 5">SCSIO 02100</strain>
    </source>
</reference>
<comment type="caution">
    <text evidence="4">The sequence shown here is derived from an EMBL/GenBank/DDBJ whole genome shotgun (WGS) entry which is preliminary data.</text>
</comment>
<accession>A0A1E7KMY9</accession>
<gene>
    <name evidence="4" type="ORF">AN216_03870</name>
</gene>
<dbReference type="Pfam" id="PF00905">
    <property type="entry name" value="Transpeptidase"/>
    <property type="match status" value="1"/>
</dbReference>
<evidence type="ECO:0000259" key="3">
    <source>
        <dbReference type="Pfam" id="PF05223"/>
    </source>
</evidence>
<dbReference type="GO" id="GO:0008658">
    <property type="term" value="F:penicillin binding"/>
    <property type="evidence" value="ECO:0007669"/>
    <property type="project" value="InterPro"/>
</dbReference>
<evidence type="ECO:0000259" key="2">
    <source>
        <dbReference type="Pfam" id="PF00905"/>
    </source>
</evidence>
<organism evidence="4 5">
    <name type="scientific">Streptomyces oceani</name>
    <dbReference type="NCBI Taxonomy" id="1075402"/>
    <lineage>
        <taxon>Bacteria</taxon>
        <taxon>Bacillati</taxon>
        <taxon>Actinomycetota</taxon>
        <taxon>Actinomycetes</taxon>
        <taxon>Kitasatosporales</taxon>
        <taxon>Streptomycetaceae</taxon>
        <taxon>Streptomyces</taxon>
    </lineage>
</organism>
<dbReference type="GO" id="GO:0071972">
    <property type="term" value="F:peptidoglycan L,D-transpeptidase activity"/>
    <property type="evidence" value="ECO:0007669"/>
    <property type="project" value="TreeGrafter"/>
</dbReference>
<dbReference type="PANTHER" id="PTHR30627:SF24">
    <property type="entry name" value="PENICILLIN-BINDING PROTEIN 4B"/>
    <property type="match status" value="1"/>
</dbReference>
<dbReference type="InterPro" id="IPR007887">
    <property type="entry name" value="MecA_N"/>
</dbReference>
<feature type="region of interest" description="Disordered" evidence="1">
    <location>
        <begin position="29"/>
        <end position="57"/>
    </location>
</feature>
<dbReference type="PATRIC" id="fig|1075402.3.peg.3426"/>
<dbReference type="AlphaFoldDB" id="A0A1E7KMY9"/>
<dbReference type="PANTHER" id="PTHR30627">
    <property type="entry name" value="PEPTIDOGLYCAN D,D-TRANSPEPTIDASE"/>
    <property type="match status" value="1"/>
</dbReference>
<dbReference type="STRING" id="1075402.AN216_03870"/>
<proteinExistence type="predicted"/>
<dbReference type="InterPro" id="IPR012338">
    <property type="entry name" value="Beta-lactam/transpept-like"/>
</dbReference>
<dbReference type="EMBL" id="LJGU01000103">
    <property type="protein sequence ID" value="OEV05267.1"/>
    <property type="molecule type" value="Genomic_DNA"/>
</dbReference>
<dbReference type="Pfam" id="PF05223">
    <property type="entry name" value="MecA_N"/>
    <property type="match status" value="1"/>
</dbReference>
<dbReference type="InterPro" id="IPR050515">
    <property type="entry name" value="Beta-lactam/transpept"/>
</dbReference>
<dbReference type="GO" id="GO:0071555">
    <property type="term" value="P:cell wall organization"/>
    <property type="evidence" value="ECO:0007669"/>
    <property type="project" value="TreeGrafter"/>
</dbReference>
<evidence type="ECO:0000256" key="1">
    <source>
        <dbReference type="SAM" id="MobiDB-lite"/>
    </source>
</evidence>
<sequence>MAVLGGVAAAIVGAAGFGAYALVGGDDGGGDDGSVSASGDGENPGPKRTGPPTAKEVRQTAEDFLDAWSGGDLKKAAKLTDDPAAARKALAGFREDAYVDKLALAPKKPAKAEVSFGVDARIAYKQQREAWSYDSALTVTRAKSGDAVVRWEPSVLHPKLKDGQTVKTGAAETAPIKAVDQSGQAITKEDHPSLTGVLADLRERYGDKTNGTPGIETRIVDAKGKDTGTTLRTLSKGEPGTLETTLDLGVQQAAEKAIADKDKASVVAVKPSSGEILAIANAPATGFNTALQGSYAPGSTMKVITGAMLMDKGLADPAKQHPCPKFFSYGGWKFQNDDKFEIKNGTFAQSFARSCNTAFISQAPELEDDSLTKEARDVFGIGLNWQVGTTTFDGRVPVQSDAQMGASLIGQGGVRMNPLNMASVSATVKSGQFKQPYLVSPELDDRKLAKAPRAMDPGTASELRELMKLTATSGTAAKPMAGSSGDFGAKTGSAEVGGQKKPNAWFTAYNGDIAAAAVVPNSGHGGEFAGPVVREVLDAG</sequence>
<dbReference type="InterPro" id="IPR001460">
    <property type="entry name" value="PCN-bd_Tpept"/>
</dbReference>
<dbReference type="SUPFAM" id="SSF56601">
    <property type="entry name" value="beta-lactamase/transpeptidase-like"/>
    <property type="match status" value="1"/>
</dbReference>
<name>A0A1E7KMY9_9ACTN</name>
<evidence type="ECO:0000313" key="4">
    <source>
        <dbReference type="EMBL" id="OEV05267.1"/>
    </source>
</evidence>
<evidence type="ECO:0000313" key="5">
    <source>
        <dbReference type="Proteomes" id="UP000176101"/>
    </source>
</evidence>
<dbReference type="FunFam" id="3.40.710.10:FF:000061">
    <property type="entry name" value="Penicillin-binding protein A"/>
    <property type="match status" value="1"/>
</dbReference>
<dbReference type="OrthoDB" id="5241017at2"/>
<dbReference type="GO" id="GO:0005886">
    <property type="term" value="C:plasma membrane"/>
    <property type="evidence" value="ECO:0007669"/>
    <property type="project" value="TreeGrafter"/>
</dbReference>
<dbReference type="Proteomes" id="UP000176101">
    <property type="component" value="Unassembled WGS sequence"/>
</dbReference>
<keyword evidence="5" id="KW-1185">Reference proteome</keyword>
<feature type="domain" description="Penicillin-binding protein transpeptidase" evidence="2">
    <location>
        <begin position="265"/>
        <end position="537"/>
    </location>
</feature>
<dbReference type="Gene3D" id="3.40.710.10">
    <property type="entry name" value="DD-peptidase/beta-lactamase superfamily"/>
    <property type="match status" value="1"/>
</dbReference>
<feature type="domain" description="NTF2-like N-terminal transpeptidase" evidence="3">
    <location>
        <begin position="59"/>
        <end position="164"/>
    </location>
</feature>